<evidence type="ECO:0000259" key="2">
    <source>
        <dbReference type="Pfam" id="PF14652"/>
    </source>
</evidence>
<feature type="region of interest" description="Disordered" evidence="1">
    <location>
        <begin position="474"/>
        <end position="514"/>
    </location>
</feature>
<name>A0ABQ5KWS4_9EUKA</name>
<dbReference type="PANTHER" id="PTHR21534">
    <property type="entry name" value="KATANIN-INTERACTING PROTEIN"/>
    <property type="match status" value="1"/>
</dbReference>
<feature type="compositionally biased region" description="Low complexity" evidence="1">
    <location>
        <begin position="745"/>
        <end position="762"/>
    </location>
</feature>
<keyword evidence="4" id="KW-1185">Reference proteome</keyword>
<reference evidence="3" key="1">
    <citation type="submission" date="2022-03" db="EMBL/GenBank/DDBJ databases">
        <title>Draft genome sequence of Aduncisulcus paluster, a free-living microaerophilic Fornicata.</title>
        <authorList>
            <person name="Yuyama I."/>
            <person name="Kume K."/>
            <person name="Tamura T."/>
            <person name="Inagaki Y."/>
            <person name="Hashimoto T."/>
        </authorList>
    </citation>
    <scope>NUCLEOTIDE SEQUENCE</scope>
    <source>
        <strain evidence="3">NY0171</strain>
    </source>
</reference>
<feature type="region of interest" description="Disordered" evidence="1">
    <location>
        <begin position="532"/>
        <end position="578"/>
    </location>
</feature>
<dbReference type="InterPro" id="IPR027859">
    <property type="entry name" value="KATNIP_dom"/>
</dbReference>
<feature type="region of interest" description="Disordered" evidence="1">
    <location>
        <begin position="375"/>
        <end position="415"/>
    </location>
</feature>
<feature type="region of interest" description="Disordered" evidence="1">
    <location>
        <begin position="736"/>
        <end position="762"/>
    </location>
</feature>
<sequence length="1091" mass="119761">MPKKEKEYLQLPQIRSKQAYKSTRKPKASAIRGGHEGLLQRKNYSRYPSSYSSLYKSQRKPSGPGGDLDALLRRHQENTHLGPQGPKASAIRGGHEGLLQRKNYSRYPSSYSSLYKSQRKPSGPGGDLDALLRRHQENTHLGPQGVVQSGIKGRRPDKYKDRSSREVIKVRSRGKQSVDRRQRALSSLSRPFKSSARKPNIKAPRMSPSISPASSSSSSSSSSASASSSSISAAHSPIIHSLRLELFTTWGDPHFIGLCGIDIFDNEGEKIPQSSLKIKGYPESINVLKQYSNDPRVIKNLINSDNRTCDDEKMWLAPYTPGKVHYVEITFAHSCKISLIRVWNYNKSRVYTARGGRKASLMAITASESISAATSSKAHGTSVKSGIGSSSSSSTASSTSHRLSRKPPSSTDNAWTELWSGELNPAPGILEGAASCATIIRLTTNQSVLKEWSRKDEYRSIVLREEQQRVGESPGIYEAVRMKERSDKRGGKGRGERERRASGSFSSFGDDDGLLDSPLADESMKALKRYAGRDGSGGNITNRSSGRKSHLEVARATALRAGQKSRSRDIPGGGRPFTAAGKAAGAAYAASFNQENRDGMEKKFPISDKEHDYISDDLQKIRQLDGIPLKTLTIRVLSTWGDPFYCGLGSIKLYDPHLNPIPLESPNHRISITASPRDLNEIPGHSGDVRTPEKLLDDVQVTTDDQHMWLAPSTLDVRTKSQTITISVKYNNKMGEEGHGEVAHSSSSPSSSSPFSSPYSSSSPSAVHQPIILGAIRMHNYNKTVEDTSRGIKRFLLYINNILCSDGEGYELKVAPGHALLDYGQWFVLNKSVYDTVKGGDRGKKTGSWTRDPLAKLPLQVMKSIRGAAAPVLSLSSYFPSCHPSVFTLCLHVLTLFDPKGEMCSLNMFEIYDKKGKKYRINTSNIIPDDGSFIRSSLADGHQELGSHSHESDLKLEESRKSYHLCAFPSSPSHSSSFESLLSGSGPWVVPFRPFGLPRGTLRYGTPGAMFVISCEHALDIGCIRIKNGDKGYEIAEFVLYCDGLLLFHGCLENVKDTQSIVLSNERAFGDDVKVQIGNGRGIKTVLTNVE</sequence>
<feature type="domain" description="KATNIP" evidence="2">
    <location>
        <begin position="635"/>
        <end position="731"/>
    </location>
</feature>
<dbReference type="PANTHER" id="PTHR21534:SF0">
    <property type="entry name" value="KATANIN-INTERACTING PROTEIN"/>
    <property type="match status" value="1"/>
</dbReference>
<feature type="compositionally biased region" description="Low complexity" evidence="1">
    <location>
        <begin position="45"/>
        <end position="56"/>
    </location>
</feature>
<comment type="caution">
    <text evidence="3">The sequence shown here is derived from an EMBL/GenBank/DDBJ whole genome shotgun (WGS) entry which is preliminary data.</text>
</comment>
<feature type="region of interest" description="Disordered" evidence="1">
    <location>
        <begin position="1"/>
        <end position="228"/>
    </location>
</feature>
<feature type="domain" description="KATNIP" evidence="2">
    <location>
        <begin position="769"/>
        <end position="1054"/>
    </location>
</feature>
<proteinExistence type="predicted"/>
<evidence type="ECO:0000313" key="3">
    <source>
        <dbReference type="EMBL" id="GKT35470.1"/>
    </source>
</evidence>
<evidence type="ECO:0000256" key="1">
    <source>
        <dbReference type="SAM" id="MobiDB-lite"/>
    </source>
</evidence>
<dbReference type="Pfam" id="PF14652">
    <property type="entry name" value="DUF4457"/>
    <property type="match status" value="3"/>
</dbReference>
<organism evidence="3 4">
    <name type="scientific">Aduncisulcus paluster</name>
    <dbReference type="NCBI Taxonomy" id="2918883"/>
    <lineage>
        <taxon>Eukaryota</taxon>
        <taxon>Metamonada</taxon>
        <taxon>Carpediemonas-like organisms</taxon>
        <taxon>Aduncisulcus</taxon>
    </lineage>
</organism>
<evidence type="ECO:0000313" key="4">
    <source>
        <dbReference type="Proteomes" id="UP001057375"/>
    </source>
</evidence>
<dbReference type="Proteomes" id="UP001057375">
    <property type="component" value="Unassembled WGS sequence"/>
</dbReference>
<feature type="compositionally biased region" description="Basic and acidic residues" evidence="1">
    <location>
        <begin position="154"/>
        <end position="169"/>
    </location>
</feature>
<gene>
    <name evidence="3" type="ORF">ADUPG1_008626</name>
</gene>
<dbReference type="EMBL" id="BQXS01010994">
    <property type="protein sequence ID" value="GKT35470.1"/>
    <property type="molecule type" value="Genomic_DNA"/>
</dbReference>
<protein>
    <submittedName>
        <fullName evidence="3">Katanin-interacting protein like protein</fullName>
    </submittedName>
</protein>
<accession>A0ABQ5KWS4</accession>
<feature type="compositionally biased region" description="Basic and acidic residues" evidence="1">
    <location>
        <begin position="480"/>
        <end position="501"/>
    </location>
</feature>
<dbReference type="InterPro" id="IPR026704">
    <property type="entry name" value="KATNIP"/>
</dbReference>
<feature type="compositionally biased region" description="Low complexity" evidence="1">
    <location>
        <begin position="207"/>
        <end position="228"/>
    </location>
</feature>
<feature type="domain" description="KATNIP" evidence="2">
    <location>
        <begin position="214"/>
        <end position="348"/>
    </location>
</feature>
<feature type="compositionally biased region" description="Low complexity" evidence="1">
    <location>
        <begin position="375"/>
        <end position="400"/>
    </location>
</feature>
<feature type="compositionally biased region" description="Low complexity" evidence="1">
    <location>
        <begin position="105"/>
        <end position="116"/>
    </location>
</feature>